<feature type="transmembrane region" description="Helical" evidence="1">
    <location>
        <begin position="53"/>
        <end position="86"/>
    </location>
</feature>
<evidence type="ECO:0000259" key="2">
    <source>
        <dbReference type="Pfam" id="PF22570"/>
    </source>
</evidence>
<evidence type="ECO:0000313" key="4">
    <source>
        <dbReference type="Proteomes" id="UP000681526"/>
    </source>
</evidence>
<evidence type="ECO:0000313" key="3">
    <source>
        <dbReference type="EMBL" id="CAG5084204.1"/>
    </source>
</evidence>
<dbReference type="Pfam" id="PF22570">
    <property type="entry name" value="LiaF-TM"/>
    <property type="match status" value="1"/>
</dbReference>
<keyword evidence="4" id="KW-1185">Reference proteome</keyword>
<keyword evidence="1" id="KW-0472">Membrane</keyword>
<gene>
    <name evidence="3" type="primary">txxe 1673</name>
    <name evidence="3" type="ORF">TXXE_07590</name>
</gene>
<evidence type="ECO:0000256" key="1">
    <source>
        <dbReference type="SAM" id="Phobius"/>
    </source>
</evidence>
<keyword evidence="1" id="KW-0812">Transmembrane</keyword>
<feature type="transmembrane region" description="Helical" evidence="1">
    <location>
        <begin position="30"/>
        <end position="47"/>
    </location>
</feature>
<dbReference type="InterPro" id="IPR054331">
    <property type="entry name" value="LiaF_TM"/>
</dbReference>
<sequence length="98" mass="10466">MNSKTALGVILVIIGGMIVLRFFGFTLGPIFGWLFPIILLGLGYVGLRNGKHWIGTILIAVGAIMLLGKLSGLLFLILAIAAIVIGISMIKGKSRRVF</sequence>
<accession>A0ABN7RR83</accession>
<feature type="domain" description="LiaF transmembrane" evidence="2">
    <location>
        <begin position="7"/>
        <end position="96"/>
    </location>
</feature>
<dbReference type="Proteomes" id="UP000681526">
    <property type="component" value="Unassembled WGS sequence"/>
</dbReference>
<keyword evidence="1" id="KW-1133">Transmembrane helix</keyword>
<feature type="transmembrane region" description="Helical" evidence="1">
    <location>
        <begin position="6"/>
        <end position="23"/>
    </location>
</feature>
<organism evidence="3 4">
    <name type="scientific">Thermobacillus xylanilyticus</name>
    <dbReference type="NCBI Taxonomy" id="76633"/>
    <lineage>
        <taxon>Bacteria</taxon>
        <taxon>Bacillati</taxon>
        <taxon>Bacillota</taxon>
        <taxon>Bacilli</taxon>
        <taxon>Bacillales</taxon>
        <taxon>Paenibacillaceae</taxon>
        <taxon>Thermobacillus</taxon>
    </lineage>
</organism>
<proteinExistence type="predicted"/>
<dbReference type="EMBL" id="CAJRAY010000035">
    <property type="protein sequence ID" value="CAG5084204.1"/>
    <property type="molecule type" value="Genomic_DNA"/>
</dbReference>
<reference evidence="3 4" key="1">
    <citation type="submission" date="2021-04" db="EMBL/GenBank/DDBJ databases">
        <authorList>
            <person name="Rakotoarivonina H."/>
        </authorList>
    </citation>
    <scope>NUCLEOTIDE SEQUENCE [LARGE SCALE GENOMIC DNA]</scope>
    <source>
        <strain evidence="3 4">XE</strain>
    </source>
</reference>
<comment type="caution">
    <text evidence="3">The sequence shown here is derived from an EMBL/GenBank/DDBJ whole genome shotgun (WGS) entry which is preliminary data.</text>
</comment>
<name>A0ABN7RR83_THEXY</name>
<protein>
    <recommendedName>
        <fullName evidence="2">LiaF transmembrane domain-containing protein</fullName>
    </recommendedName>
</protein>